<feature type="region of interest" description="Disordered" evidence="1">
    <location>
        <begin position="63"/>
        <end position="86"/>
    </location>
</feature>
<dbReference type="Proteomes" id="UP001501842">
    <property type="component" value="Unassembled WGS sequence"/>
</dbReference>
<feature type="compositionally biased region" description="Basic and acidic residues" evidence="1">
    <location>
        <begin position="107"/>
        <end position="119"/>
    </location>
</feature>
<evidence type="ECO:0008006" key="4">
    <source>
        <dbReference type="Google" id="ProtNLM"/>
    </source>
</evidence>
<gene>
    <name evidence="2" type="ORF">GCM10010439_06750</name>
</gene>
<evidence type="ECO:0000313" key="3">
    <source>
        <dbReference type="Proteomes" id="UP001501842"/>
    </source>
</evidence>
<dbReference type="PROSITE" id="PS51257">
    <property type="entry name" value="PROKAR_LIPOPROTEIN"/>
    <property type="match status" value="1"/>
</dbReference>
<proteinExistence type="predicted"/>
<evidence type="ECO:0000256" key="1">
    <source>
        <dbReference type="SAM" id="MobiDB-lite"/>
    </source>
</evidence>
<feature type="region of interest" description="Disordered" evidence="1">
    <location>
        <begin position="100"/>
        <end position="119"/>
    </location>
</feature>
<reference evidence="2 3" key="1">
    <citation type="journal article" date="2019" name="Int. J. Syst. Evol. Microbiol.">
        <title>The Global Catalogue of Microorganisms (GCM) 10K type strain sequencing project: providing services to taxonomists for standard genome sequencing and annotation.</title>
        <authorList>
            <consortium name="The Broad Institute Genomics Platform"/>
            <consortium name="The Broad Institute Genome Sequencing Center for Infectious Disease"/>
            <person name="Wu L."/>
            <person name="Ma J."/>
        </authorList>
    </citation>
    <scope>NUCLEOTIDE SEQUENCE [LARGE SCALE GENOMIC DNA]</scope>
    <source>
        <strain evidence="2 3">JCM 8201</strain>
    </source>
</reference>
<name>A0ABN3TWI3_9ACTN</name>
<feature type="region of interest" description="Disordered" evidence="1">
    <location>
        <begin position="126"/>
        <end position="178"/>
    </location>
</feature>
<dbReference type="EMBL" id="BAAATZ010000003">
    <property type="protein sequence ID" value="GAA2719947.1"/>
    <property type="molecule type" value="Genomic_DNA"/>
</dbReference>
<evidence type="ECO:0000313" key="2">
    <source>
        <dbReference type="EMBL" id="GAA2719947.1"/>
    </source>
</evidence>
<protein>
    <recommendedName>
        <fullName evidence="4">Lipoprotein</fullName>
    </recommendedName>
</protein>
<feature type="compositionally biased region" description="Basic and acidic residues" evidence="1">
    <location>
        <begin position="63"/>
        <end position="74"/>
    </location>
</feature>
<sequence>MRLKTGTALGLLLVLGLTGCGGRDGDDGVATAGGTATASSSPTAEKDGYEAMLDHVKCMREQGVDMPDPERDGEAINMRVPAGTDKEKVEAATEKCRQYLPNGGVPEKADPEQLERARQASQCIREHGFPNFPDPDENGGIRIDGDEGFDPTDPELKKAEKACGMGGPKKRTSIESGR</sequence>
<keyword evidence="3" id="KW-1185">Reference proteome</keyword>
<organism evidence="2 3">
    <name type="scientific">Actinocorallia aurantiaca</name>
    <dbReference type="NCBI Taxonomy" id="46204"/>
    <lineage>
        <taxon>Bacteria</taxon>
        <taxon>Bacillati</taxon>
        <taxon>Actinomycetota</taxon>
        <taxon>Actinomycetes</taxon>
        <taxon>Streptosporangiales</taxon>
        <taxon>Thermomonosporaceae</taxon>
        <taxon>Actinocorallia</taxon>
    </lineage>
</organism>
<accession>A0ABN3TWI3</accession>
<comment type="caution">
    <text evidence="2">The sequence shown here is derived from an EMBL/GenBank/DDBJ whole genome shotgun (WGS) entry which is preliminary data.</text>
</comment>
<dbReference type="RefSeq" id="WP_344448620.1">
    <property type="nucleotide sequence ID" value="NZ_BAAATZ010000003.1"/>
</dbReference>